<feature type="chain" id="PRO_5046506972" evidence="1">
    <location>
        <begin position="31"/>
        <end position="175"/>
    </location>
</feature>
<evidence type="ECO:0000313" key="3">
    <source>
        <dbReference type="Proteomes" id="UP001165384"/>
    </source>
</evidence>
<feature type="signal peptide" evidence="1">
    <location>
        <begin position="1"/>
        <end position="30"/>
    </location>
</feature>
<comment type="caution">
    <text evidence="2">The sequence shown here is derived from an EMBL/GenBank/DDBJ whole genome shotgun (WGS) entry which is preliminary data.</text>
</comment>
<proteinExistence type="predicted"/>
<dbReference type="InterPro" id="IPR021733">
    <property type="entry name" value="DUF3304"/>
</dbReference>
<protein>
    <submittedName>
        <fullName evidence="2">DUF3304 domain-containing protein</fullName>
    </submittedName>
</protein>
<reference evidence="2" key="1">
    <citation type="submission" date="2022-01" db="EMBL/GenBank/DDBJ databases">
        <authorList>
            <person name="Jo J.-H."/>
            <person name="Im W.-T."/>
        </authorList>
    </citation>
    <scope>NUCLEOTIDE SEQUENCE</scope>
    <source>
        <strain evidence="2">XY25</strain>
    </source>
</reference>
<keyword evidence="1" id="KW-0732">Signal</keyword>
<keyword evidence="3" id="KW-1185">Reference proteome</keyword>
<dbReference type="RefSeq" id="WP_275709547.1">
    <property type="nucleotide sequence ID" value="NZ_JAKLTN010000001.1"/>
</dbReference>
<sequence>MKFNLNQLNVGRRLALAMLACCLIACQPEASSKPKDEGVGVGITGINHTDKWIAEFYIEGSYGGNISPTKPGGGGGGGGKSTCCIVLPRIYQPGLKAKVRWKPTEEPYKEAEARIIPYSDGAGHAWVNFLPDGRVVIVASDMDTWSRNYHGDYRAPSHPEYRGADIEFPKQEARP</sequence>
<organism evidence="2 3">
    <name type="scientific">Dechloromonas hankyongensis</name>
    <dbReference type="NCBI Taxonomy" id="2908002"/>
    <lineage>
        <taxon>Bacteria</taxon>
        <taxon>Pseudomonadati</taxon>
        <taxon>Pseudomonadota</taxon>
        <taxon>Betaproteobacteria</taxon>
        <taxon>Rhodocyclales</taxon>
        <taxon>Azonexaceae</taxon>
        <taxon>Dechloromonas</taxon>
    </lineage>
</organism>
<dbReference type="Pfam" id="PF11745">
    <property type="entry name" value="DUF3304"/>
    <property type="match status" value="1"/>
</dbReference>
<dbReference type="EMBL" id="JAKLTN010000001">
    <property type="protein sequence ID" value="MCG2577021.1"/>
    <property type="molecule type" value="Genomic_DNA"/>
</dbReference>
<dbReference type="Proteomes" id="UP001165384">
    <property type="component" value="Unassembled WGS sequence"/>
</dbReference>
<gene>
    <name evidence="2" type="ORF">LZ012_08430</name>
</gene>
<accession>A0ABS9K1H0</accession>
<name>A0ABS9K1H0_9RHOO</name>
<evidence type="ECO:0000256" key="1">
    <source>
        <dbReference type="SAM" id="SignalP"/>
    </source>
</evidence>
<evidence type="ECO:0000313" key="2">
    <source>
        <dbReference type="EMBL" id="MCG2577021.1"/>
    </source>
</evidence>